<dbReference type="Pfam" id="PF09162">
    <property type="entry name" value="Tap-RNA_bind"/>
    <property type="match status" value="1"/>
</dbReference>
<dbReference type="FunFam" id="3.80.10.10:FF:000384">
    <property type="entry name" value="Nuclear RNA export factor 1"/>
    <property type="match status" value="2"/>
</dbReference>
<dbReference type="GO" id="GO:0005654">
    <property type="term" value="C:nucleoplasm"/>
    <property type="evidence" value="ECO:0007669"/>
    <property type="project" value="UniProtKB-SubCell"/>
</dbReference>
<feature type="domain" description="TAP-C" evidence="11">
    <location>
        <begin position="937"/>
        <end position="991"/>
    </location>
</feature>
<evidence type="ECO:0000259" key="10">
    <source>
        <dbReference type="PROSITE" id="PS50177"/>
    </source>
</evidence>
<dbReference type="GO" id="GO:0016973">
    <property type="term" value="P:poly(A)+ mRNA export from nucleus"/>
    <property type="evidence" value="ECO:0007669"/>
    <property type="project" value="TreeGrafter"/>
</dbReference>
<feature type="compositionally biased region" description="Basic residues" evidence="9">
    <location>
        <begin position="73"/>
        <end position="82"/>
    </location>
</feature>
<dbReference type="SUPFAM" id="SSF46934">
    <property type="entry name" value="UBA-like"/>
    <property type="match status" value="1"/>
</dbReference>
<protein>
    <recommendedName>
        <fullName evidence="14">Nuclear RNA export factor 1</fullName>
    </recommendedName>
</protein>
<dbReference type="CDD" id="cd00780">
    <property type="entry name" value="NTF2"/>
    <property type="match status" value="1"/>
</dbReference>
<dbReference type="GO" id="GO:0003723">
    <property type="term" value="F:RNA binding"/>
    <property type="evidence" value="ECO:0007669"/>
    <property type="project" value="UniProtKB-KW"/>
</dbReference>
<dbReference type="PANTHER" id="PTHR10662:SF22">
    <property type="entry name" value="NUCLEAR RNA EXPORT FACTOR 1"/>
    <property type="match status" value="1"/>
</dbReference>
<dbReference type="InterPro" id="IPR015245">
    <property type="entry name" value="Tap_RNA-bd"/>
</dbReference>
<dbReference type="InterPro" id="IPR035979">
    <property type="entry name" value="RBD_domain_sf"/>
</dbReference>
<dbReference type="Gene3D" id="3.30.70.330">
    <property type="match status" value="1"/>
</dbReference>
<dbReference type="PROSITE" id="PS51450">
    <property type="entry name" value="LRR"/>
    <property type="match status" value="3"/>
</dbReference>
<dbReference type="Pfam" id="PF03943">
    <property type="entry name" value="TAP_C"/>
    <property type="match status" value="1"/>
</dbReference>
<dbReference type="InterPro" id="IPR005637">
    <property type="entry name" value="TAP_C_dom"/>
</dbReference>
<dbReference type="Proteomes" id="UP001159042">
    <property type="component" value="Unassembled WGS sequence"/>
</dbReference>
<evidence type="ECO:0000256" key="5">
    <source>
        <dbReference type="ARBA" id="ARBA00022737"/>
    </source>
</evidence>
<evidence type="ECO:0000313" key="12">
    <source>
        <dbReference type="EMBL" id="KAJ8916786.1"/>
    </source>
</evidence>
<evidence type="ECO:0000256" key="1">
    <source>
        <dbReference type="ARBA" id="ARBA00004642"/>
    </source>
</evidence>
<dbReference type="InterPro" id="IPR018222">
    <property type="entry name" value="Nuclear_transport_factor_2_euk"/>
</dbReference>
<evidence type="ECO:0000256" key="8">
    <source>
        <dbReference type="ARBA" id="ARBA00023242"/>
    </source>
</evidence>
<evidence type="ECO:0000256" key="2">
    <source>
        <dbReference type="ARBA" id="ARBA00009285"/>
    </source>
</evidence>
<dbReference type="Gene3D" id="1.10.8.10">
    <property type="entry name" value="DNA helicase RuvA subunit, C-terminal domain"/>
    <property type="match status" value="1"/>
</dbReference>
<organism evidence="12 13">
    <name type="scientific">Exocentrus adspersus</name>
    <dbReference type="NCBI Taxonomy" id="1586481"/>
    <lineage>
        <taxon>Eukaryota</taxon>
        <taxon>Metazoa</taxon>
        <taxon>Ecdysozoa</taxon>
        <taxon>Arthropoda</taxon>
        <taxon>Hexapoda</taxon>
        <taxon>Insecta</taxon>
        <taxon>Pterygota</taxon>
        <taxon>Neoptera</taxon>
        <taxon>Endopterygota</taxon>
        <taxon>Coleoptera</taxon>
        <taxon>Polyphaga</taxon>
        <taxon>Cucujiformia</taxon>
        <taxon>Chrysomeloidea</taxon>
        <taxon>Cerambycidae</taxon>
        <taxon>Lamiinae</taxon>
        <taxon>Acanthocinini</taxon>
        <taxon>Exocentrus</taxon>
    </lineage>
</organism>
<feature type="region of interest" description="Disordered" evidence="9">
    <location>
        <begin position="58"/>
        <end position="97"/>
    </location>
</feature>
<dbReference type="SMART" id="SM00804">
    <property type="entry name" value="TAP_C"/>
    <property type="match status" value="1"/>
</dbReference>
<dbReference type="Gene3D" id="3.10.450.50">
    <property type="match status" value="2"/>
</dbReference>
<dbReference type="InterPro" id="IPR032710">
    <property type="entry name" value="NTF2-like_dom_sf"/>
</dbReference>
<proteinExistence type="inferred from homology"/>
<accession>A0AAV8VQP8</accession>
<evidence type="ECO:0000259" key="11">
    <source>
        <dbReference type="PROSITE" id="PS51281"/>
    </source>
</evidence>
<evidence type="ECO:0008006" key="14">
    <source>
        <dbReference type="Google" id="ProtNLM"/>
    </source>
</evidence>
<dbReference type="Pfam" id="PF24048">
    <property type="entry name" value="LRR_NXF1-5"/>
    <property type="match status" value="2"/>
</dbReference>
<keyword evidence="3" id="KW-0813">Transport</keyword>
<dbReference type="GO" id="GO:0005737">
    <property type="term" value="C:cytoplasm"/>
    <property type="evidence" value="ECO:0007669"/>
    <property type="project" value="InterPro"/>
</dbReference>
<keyword evidence="4" id="KW-0433">Leucine-rich repeat</keyword>
<comment type="subcellular location">
    <subcellularLocation>
        <location evidence="1">Nucleus</location>
        <location evidence="1">Nucleoplasm</location>
    </subcellularLocation>
</comment>
<dbReference type="FunFam" id="1.10.8.10:FF:000018">
    <property type="entry name" value="Nuclear RNA export factor 1"/>
    <property type="match status" value="1"/>
</dbReference>
<dbReference type="CDD" id="cd14342">
    <property type="entry name" value="UBA_TAP-C"/>
    <property type="match status" value="1"/>
</dbReference>
<comment type="similarity">
    <text evidence="2">Belongs to the NXF family.</text>
</comment>
<evidence type="ECO:0000256" key="9">
    <source>
        <dbReference type="SAM" id="MobiDB-lite"/>
    </source>
</evidence>
<dbReference type="GO" id="GO:0005635">
    <property type="term" value="C:nuclear envelope"/>
    <property type="evidence" value="ECO:0007669"/>
    <property type="project" value="UniProtKB-ARBA"/>
</dbReference>
<dbReference type="AlphaFoldDB" id="A0AAV8VQP8"/>
<name>A0AAV8VQP8_9CUCU</name>
<reference evidence="12 13" key="1">
    <citation type="journal article" date="2023" name="Insect Mol. Biol.">
        <title>Genome sequencing provides insights into the evolution of gene families encoding plant cell wall-degrading enzymes in longhorned beetles.</title>
        <authorList>
            <person name="Shin N.R."/>
            <person name="Okamura Y."/>
            <person name="Kirsch R."/>
            <person name="Pauchet Y."/>
        </authorList>
    </citation>
    <scope>NUCLEOTIDE SEQUENCE [LARGE SCALE GENOMIC DNA]</scope>
    <source>
        <strain evidence="12">EAD_L_NR</strain>
    </source>
</reference>
<dbReference type="InterPro" id="IPR030217">
    <property type="entry name" value="NXF_fam"/>
</dbReference>
<dbReference type="InterPro" id="IPR012677">
    <property type="entry name" value="Nucleotide-bd_a/b_plait_sf"/>
</dbReference>
<dbReference type="SUPFAM" id="SSF54928">
    <property type="entry name" value="RNA-binding domain, RBD"/>
    <property type="match status" value="2"/>
</dbReference>
<keyword evidence="5" id="KW-0677">Repeat</keyword>
<feature type="domain" description="NTF2" evidence="10">
    <location>
        <begin position="342"/>
        <end position="495"/>
    </location>
</feature>
<evidence type="ECO:0000256" key="6">
    <source>
        <dbReference type="ARBA" id="ARBA00022816"/>
    </source>
</evidence>
<dbReference type="EMBL" id="JANEYG010000039">
    <property type="protein sequence ID" value="KAJ8916786.1"/>
    <property type="molecule type" value="Genomic_DNA"/>
</dbReference>
<dbReference type="PROSITE" id="PS51281">
    <property type="entry name" value="TAP_C"/>
    <property type="match status" value="1"/>
</dbReference>
<dbReference type="InterPro" id="IPR009060">
    <property type="entry name" value="UBA-like_sf"/>
</dbReference>
<dbReference type="SUPFAM" id="SSF54427">
    <property type="entry name" value="NTF2-like"/>
    <property type="match status" value="2"/>
</dbReference>
<keyword evidence="6" id="KW-0509">mRNA transport</keyword>
<dbReference type="PANTHER" id="PTHR10662">
    <property type="entry name" value="NUCLEAR RNA EXPORT FACTOR"/>
    <property type="match status" value="1"/>
</dbReference>
<dbReference type="SUPFAM" id="SSF52058">
    <property type="entry name" value="L domain-like"/>
    <property type="match status" value="2"/>
</dbReference>
<evidence type="ECO:0000256" key="7">
    <source>
        <dbReference type="ARBA" id="ARBA00022884"/>
    </source>
</evidence>
<sequence>MPKPHFENKQPWMRNDRERDRDRRVTFKPSSRFGGKKEYGNRDWSNAIREHLQDEDVDMGVSSGTGRNFNNKKFGKGRKGRKGSPIPNNRQPRKLLEGPTSWYKISIPHGEKYDKNFLLKTLLEKVAPLPFWPIAWQVYGTTSTFYVDDYKVAEKLLNLDRQVQLPNGFRLLIRVHPGSPNVDMSSTTKEKMKLVMAKRYNAPTKALDLTKFHADPDLQDYFCALFKPIVFLTVVDIIAENIPELEALNLFDNKISVLSFLRKSMKKVPNLKILHMGNNKLREITQLDSLQGLPIIDLVLDGNPLCDKFKDQATYISFDIAEEHHVPETRQTFLCNADGSSIVRQFLEQYFLIYDSENRQPLLQAYHENALFSMTMAYPYGYGKDKNVAWLNWYATDNRNLMRVQDSERRHKLLRQGHLAVVSFLQEMPLTKHDIHSFTVDLTIFTPQMLCLTVSGIFKEIKSGHKIPPIRFFFRTLVIVPAGSGFCIANEILHVTNALPEQAKWRVHGTACIFYVDEYKVAEKLLDLNRQIQLPNGFWLPIRVHPGAPNIDINSTIKEKMKLVMAKRYNAGTKALDLTKFHADPDLQDYFCALFKSTIFLAVIDIIAENIPELEALNLFDNKLSGLNVFKKSLKKIPKLKILHMGHNKLKDIAQLDPLQGFPIVDLVLDGNPLCDKFEDQATYISEVRKRFPKCMKLDSFDLPPPIGFDITEEHHVPSTQKIFLCNADASSVAQQCLLFLQQYFQVYDTEDRQPLLQAYHENAMFSMTMAYPHRYGKDKNVAWLNWYAADNRNVKKVQDTEKRYLLLRQGQSAIINYLKDMPLTEHDIHGFTVDFTICTPDMLCLTVSGIFKEINNGHKTPPFRFFFRTLVLVPAGSGFCIVNELLHISNALPNQAKDAFKNAVAGEPSNPGTSSADSVSSTVQQVVPSVPVLDDATKQEMVHQMSSQSGMNLEWSFKCLDETHWDFQRAIEVFQQFKSRGVIPEEAFVQ</sequence>
<feature type="compositionally biased region" description="Basic and acidic residues" evidence="9">
    <location>
        <begin position="1"/>
        <end position="25"/>
    </location>
</feature>
<gene>
    <name evidence="12" type="ORF">NQ315_005791</name>
</gene>
<keyword evidence="7" id="KW-0694">RNA-binding</keyword>
<comment type="caution">
    <text evidence="12">The sequence shown here is derived from an EMBL/GenBank/DDBJ whole genome shotgun (WGS) entry which is preliminary data.</text>
</comment>
<dbReference type="InterPro" id="IPR002075">
    <property type="entry name" value="NTF2_dom"/>
</dbReference>
<evidence type="ECO:0000256" key="3">
    <source>
        <dbReference type="ARBA" id="ARBA00022448"/>
    </source>
</evidence>
<dbReference type="InterPro" id="IPR032675">
    <property type="entry name" value="LRR_dom_sf"/>
</dbReference>
<feature type="region of interest" description="Disordered" evidence="9">
    <location>
        <begin position="1"/>
        <end position="45"/>
    </location>
</feature>
<dbReference type="PROSITE" id="PS50177">
    <property type="entry name" value="NTF2_DOMAIN"/>
    <property type="match status" value="2"/>
</dbReference>
<dbReference type="InterPro" id="IPR001611">
    <property type="entry name" value="Leu-rich_rpt"/>
</dbReference>
<feature type="domain" description="NTF2" evidence="10">
    <location>
        <begin position="740"/>
        <end position="889"/>
    </location>
</feature>
<dbReference type="Pfam" id="PF22602">
    <property type="entry name" value="NXF_NTF2"/>
    <property type="match status" value="2"/>
</dbReference>
<dbReference type="FunFam" id="3.10.450.50:FF:000004">
    <property type="entry name" value="Nuclear RNA export factor 1"/>
    <property type="match status" value="2"/>
</dbReference>
<dbReference type="Gene3D" id="3.80.10.10">
    <property type="entry name" value="Ribonuclease Inhibitor"/>
    <property type="match status" value="2"/>
</dbReference>
<keyword evidence="13" id="KW-1185">Reference proteome</keyword>
<keyword evidence="8" id="KW-0539">Nucleus</keyword>
<dbReference type="InterPro" id="IPR057125">
    <property type="entry name" value="NXF1/2/3/5-like_LRR"/>
</dbReference>
<evidence type="ECO:0000313" key="13">
    <source>
        <dbReference type="Proteomes" id="UP001159042"/>
    </source>
</evidence>
<evidence type="ECO:0000256" key="4">
    <source>
        <dbReference type="ARBA" id="ARBA00022614"/>
    </source>
</evidence>